<dbReference type="Proteomes" id="UP000680656">
    <property type="component" value="Chromosome"/>
</dbReference>
<dbReference type="RefSeq" id="WP_214420628.1">
    <property type="nucleotide sequence ID" value="NZ_CP075546.1"/>
</dbReference>
<protein>
    <submittedName>
        <fullName evidence="1">Uncharacterized protein</fullName>
    </submittedName>
</protein>
<proteinExistence type="predicted"/>
<organism evidence="1 2">
    <name type="scientific">Methanospirillum purgamenti</name>
    <dbReference type="NCBI Taxonomy" id="2834276"/>
    <lineage>
        <taxon>Archaea</taxon>
        <taxon>Methanobacteriati</taxon>
        <taxon>Methanobacteriota</taxon>
        <taxon>Stenosarchaea group</taxon>
        <taxon>Methanomicrobia</taxon>
        <taxon>Methanomicrobiales</taxon>
        <taxon>Methanospirillaceae</taxon>
        <taxon>Methanospirillum</taxon>
    </lineage>
</organism>
<dbReference type="AlphaFoldDB" id="A0A8E7AZW3"/>
<reference evidence="1 2" key="1">
    <citation type="submission" date="2021-05" db="EMBL/GenBank/DDBJ databases">
        <title>A novel Methanospirillum isolate from a pyrite-forming mixed culture.</title>
        <authorList>
            <person name="Bunk B."/>
            <person name="Sproer C."/>
            <person name="Spring S."/>
            <person name="Pester M."/>
        </authorList>
    </citation>
    <scope>NUCLEOTIDE SEQUENCE [LARGE SCALE GENOMIC DNA]</scope>
    <source>
        <strain evidence="1 2">J.3.6.1-F.2.7.3</strain>
    </source>
</reference>
<dbReference type="GeneID" id="65096504"/>
<evidence type="ECO:0000313" key="1">
    <source>
        <dbReference type="EMBL" id="QVV89845.1"/>
    </source>
</evidence>
<name>A0A8E7AZW3_9EURY</name>
<sequence length="47" mass="5890">MTQLQDWFYRYNGWSFAKHELWARCKKKYWYQYIGPALFDPGEHDVD</sequence>
<keyword evidence="2" id="KW-1185">Reference proteome</keyword>
<accession>A0A8E7AZW3</accession>
<dbReference type="EMBL" id="CP075546">
    <property type="protein sequence ID" value="QVV89845.1"/>
    <property type="molecule type" value="Genomic_DNA"/>
</dbReference>
<evidence type="ECO:0000313" key="2">
    <source>
        <dbReference type="Proteomes" id="UP000680656"/>
    </source>
</evidence>
<dbReference type="KEGG" id="mrtj:KHC33_04930"/>
<gene>
    <name evidence="1" type="ORF">KHC33_04930</name>
</gene>